<reference evidence="7 8" key="1">
    <citation type="submission" date="2018-07" db="EMBL/GenBank/DDBJ databases">
        <title>Genomic Encyclopedia of Type Strains, Phase IV (KMG-IV): sequencing the most valuable type-strain genomes for metagenomic binning, comparative biology and taxonomic classification.</title>
        <authorList>
            <person name="Goeker M."/>
        </authorList>
    </citation>
    <scope>NUCLEOTIDE SEQUENCE [LARGE SCALE GENOMIC DNA]</scope>
    <source>
        <strain evidence="7 8">DSM 4134</strain>
    </source>
</reference>
<feature type="transmembrane region" description="Helical" evidence="6">
    <location>
        <begin position="6"/>
        <end position="25"/>
    </location>
</feature>
<feature type="transmembrane region" description="Helical" evidence="6">
    <location>
        <begin position="148"/>
        <end position="170"/>
    </location>
</feature>
<feature type="transmembrane region" description="Helical" evidence="6">
    <location>
        <begin position="182"/>
        <end position="204"/>
    </location>
</feature>
<evidence type="ECO:0000256" key="3">
    <source>
        <dbReference type="ARBA" id="ARBA00022692"/>
    </source>
</evidence>
<dbReference type="RefSeq" id="WP_115868155.1">
    <property type="nucleotide sequence ID" value="NZ_QREG01000009.1"/>
</dbReference>
<feature type="transmembrane region" description="Helical" evidence="6">
    <location>
        <begin position="71"/>
        <end position="90"/>
    </location>
</feature>
<dbReference type="OrthoDB" id="9342487at2"/>
<keyword evidence="8" id="KW-1185">Reference proteome</keyword>
<feature type="transmembrane region" description="Helical" evidence="6">
    <location>
        <begin position="37"/>
        <end position="59"/>
    </location>
</feature>
<evidence type="ECO:0000256" key="1">
    <source>
        <dbReference type="ARBA" id="ARBA00004651"/>
    </source>
</evidence>
<comment type="subcellular location">
    <subcellularLocation>
        <location evidence="1">Cell membrane</location>
        <topology evidence="1">Multi-pass membrane protein</topology>
    </subcellularLocation>
</comment>
<dbReference type="InterPro" id="IPR001123">
    <property type="entry name" value="LeuE-type"/>
</dbReference>
<evidence type="ECO:0000313" key="7">
    <source>
        <dbReference type="EMBL" id="RED98849.1"/>
    </source>
</evidence>
<dbReference type="Proteomes" id="UP000256779">
    <property type="component" value="Unassembled WGS sequence"/>
</dbReference>
<name>A0A3D9L281_MARFU</name>
<feature type="transmembrane region" description="Helical" evidence="6">
    <location>
        <begin position="111"/>
        <end position="136"/>
    </location>
</feature>
<comment type="caution">
    <text evidence="7">The sequence shown here is derived from an EMBL/GenBank/DDBJ whole genome shotgun (WGS) entry which is preliminary data.</text>
</comment>
<proteinExistence type="predicted"/>
<protein>
    <submittedName>
        <fullName evidence="7">Threonine/homoserine/homoserine lactone efflux protein</fullName>
    </submittedName>
</protein>
<sequence length="206" mass="22905">MLQVLTIGFVVSYLGSIPPGTINITSMQLSIQQQKRAAFFFALAAALTEFAYAGVTVRFQLFLSEKPLFTQYFQLITAAAMILLGFINLLTKKSENSILTRKLSLKGRNGFKRGVILGLLNPLTIPFWLTVTAYLQANGWISLQGSHFWLYLCGISTGTFCLLLTVNKLGARFAHIADNAFLVYRIPGIFFLLLGFYTATTWLLGQ</sequence>
<gene>
    <name evidence="7" type="ORF">C7460_10941</name>
</gene>
<organism evidence="7 8">
    <name type="scientific">Marinoscillum furvescens DSM 4134</name>
    <dbReference type="NCBI Taxonomy" id="1122208"/>
    <lineage>
        <taxon>Bacteria</taxon>
        <taxon>Pseudomonadati</taxon>
        <taxon>Bacteroidota</taxon>
        <taxon>Cytophagia</taxon>
        <taxon>Cytophagales</taxon>
        <taxon>Reichenbachiellaceae</taxon>
        <taxon>Marinoscillum</taxon>
    </lineage>
</organism>
<evidence type="ECO:0000256" key="4">
    <source>
        <dbReference type="ARBA" id="ARBA00022989"/>
    </source>
</evidence>
<accession>A0A3D9L281</accession>
<keyword evidence="4 6" id="KW-1133">Transmembrane helix</keyword>
<dbReference type="GO" id="GO:0006865">
    <property type="term" value="P:amino acid transport"/>
    <property type="evidence" value="ECO:0007669"/>
    <property type="project" value="InterPro"/>
</dbReference>
<evidence type="ECO:0000256" key="5">
    <source>
        <dbReference type="ARBA" id="ARBA00023136"/>
    </source>
</evidence>
<keyword evidence="5 6" id="KW-0472">Membrane</keyword>
<evidence type="ECO:0000256" key="6">
    <source>
        <dbReference type="SAM" id="Phobius"/>
    </source>
</evidence>
<dbReference type="GO" id="GO:0005886">
    <property type="term" value="C:plasma membrane"/>
    <property type="evidence" value="ECO:0007669"/>
    <property type="project" value="UniProtKB-SubCell"/>
</dbReference>
<evidence type="ECO:0000256" key="2">
    <source>
        <dbReference type="ARBA" id="ARBA00022475"/>
    </source>
</evidence>
<dbReference type="Pfam" id="PF01810">
    <property type="entry name" value="LysE"/>
    <property type="match status" value="1"/>
</dbReference>
<keyword evidence="2" id="KW-1003">Cell membrane</keyword>
<dbReference type="AlphaFoldDB" id="A0A3D9L281"/>
<evidence type="ECO:0000313" key="8">
    <source>
        <dbReference type="Proteomes" id="UP000256779"/>
    </source>
</evidence>
<dbReference type="EMBL" id="QREG01000009">
    <property type="protein sequence ID" value="RED98849.1"/>
    <property type="molecule type" value="Genomic_DNA"/>
</dbReference>
<keyword evidence="3 6" id="KW-0812">Transmembrane</keyword>